<feature type="transmembrane region" description="Helical" evidence="3">
    <location>
        <begin position="253"/>
        <end position="272"/>
    </location>
</feature>
<dbReference type="AlphaFoldDB" id="A0A846N0Z8"/>
<comment type="subcellular location">
    <subcellularLocation>
        <location evidence="1">Cell inner membrane</location>
        <topology evidence="1">Multi-pass membrane protein</topology>
    </subcellularLocation>
</comment>
<dbReference type="InterPro" id="IPR036259">
    <property type="entry name" value="MFS_trans_sf"/>
</dbReference>
<evidence type="ECO:0000256" key="1">
    <source>
        <dbReference type="ARBA" id="ARBA00004429"/>
    </source>
</evidence>
<feature type="transmembrane region" description="Helical" evidence="3">
    <location>
        <begin position="212"/>
        <end position="233"/>
    </location>
</feature>
<keyword evidence="3" id="KW-1133">Transmembrane helix</keyword>
<dbReference type="RefSeq" id="WP_167083479.1">
    <property type="nucleotide sequence ID" value="NZ_BAAADC010000001.1"/>
</dbReference>
<accession>A0A846N0Z8</accession>
<feature type="transmembrane region" description="Helical" evidence="3">
    <location>
        <begin position="279"/>
        <end position="297"/>
    </location>
</feature>
<keyword evidence="5" id="KW-1185">Reference proteome</keyword>
<gene>
    <name evidence="4" type="ORF">FHS83_002704</name>
</gene>
<dbReference type="Gene3D" id="1.20.1250.20">
    <property type="entry name" value="MFS general substrate transporter like domains"/>
    <property type="match status" value="2"/>
</dbReference>
<feature type="transmembrane region" description="Helical" evidence="3">
    <location>
        <begin position="303"/>
        <end position="327"/>
    </location>
</feature>
<keyword evidence="2" id="KW-1003">Cell membrane</keyword>
<protein>
    <submittedName>
        <fullName evidence="4">FHS family L-fucose permease-like MFS transporter</fullName>
    </submittedName>
</protein>
<dbReference type="PANTHER" id="PTHR43702">
    <property type="entry name" value="L-FUCOSE-PROTON SYMPORTER"/>
    <property type="match status" value="1"/>
</dbReference>
<dbReference type="EMBL" id="JAASRM010000001">
    <property type="protein sequence ID" value="NIK89386.1"/>
    <property type="molecule type" value="Genomic_DNA"/>
</dbReference>
<evidence type="ECO:0000256" key="3">
    <source>
        <dbReference type="SAM" id="Phobius"/>
    </source>
</evidence>
<organism evidence="4 5">
    <name type="scientific">Rhizomicrobium palustre</name>
    <dbReference type="NCBI Taxonomy" id="189966"/>
    <lineage>
        <taxon>Bacteria</taxon>
        <taxon>Pseudomonadati</taxon>
        <taxon>Pseudomonadota</taxon>
        <taxon>Alphaproteobacteria</taxon>
        <taxon>Micropepsales</taxon>
        <taxon>Micropepsaceae</taxon>
        <taxon>Rhizomicrobium</taxon>
    </lineage>
</organism>
<feature type="transmembrane region" description="Helical" evidence="3">
    <location>
        <begin position="334"/>
        <end position="354"/>
    </location>
</feature>
<feature type="transmembrane region" description="Helical" evidence="3">
    <location>
        <begin position="62"/>
        <end position="81"/>
    </location>
</feature>
<dbReference type="SUPFAM" id="SSF103473">
    <property type="entry name" value="MFS general substrate transporter"/>
    <property type="match status" value="1"/>
</dbReference>
<feature type="transmembrane region" description="Helical" evidence="3">
    <location>
        <begin position="125"/>
        <end position="146"/>
    </location>
</feature>
<feature type="transmembrane region" description="Helical" evidence="3">
    <location>
        <begin position="366"/>
        <end position="386"/>
    </location>
</feature>
<feature type="transmembrane region" description="Helical" evidence="3">
    <location>
        <begin position="87"/>
        <end position="104"/>
    </location>
</feature>
<proteinExistence type="predicted"/>
<comment type="caution">
    <text evidence="4">The sequence shown here is derived from an EMBL/GenBank/DDBJ whole genome shotgun (WGS) entry which is preliminary data.</text>
</comment>
<keyword evidence="3" id="KW-0812">Transmembrane</keyword>
<keyword evidence="3" id="KW-0472">Membrane</keyword>
<sequence length="397" mass="42274">MLCLTFLWGCGHYLFSSLTPEFKDHFSLNGWRGDVIANIFDLFYFFLPVPAAIYARQFGYKAAILLSLGCLMAGSFTLYPAAEMASFNTYAMAVSFLLAGWVVLENATNPLILEMGPEKTAVRRLNLMQCFYPLGAIIGIGAGYWIQSWHLTLPHAGDAMAIAHPYILVGGVGFILAFAVEEISFPVAASARCQSFKGISGEIKSLLANPGFQRALTAQACCIFMLGSITGFASEGATALGVTNVGHFGSNGLLISMLLYGAGRIGGCLLMFRYRPANLLAFAMVVATPLVIAASLCSGSTRAVLVLFLNLPLAICWPTVIGLTLAGQGSRMKIAGGLLSTAGAAGGIALGWTYESPVAVPDGLRLVLMALCSVVITRFALSCSTAKHLRQRRLRPQ</sequence>
<dbReference type="PANTHER" id="PTHR43702:SF11">
    <property type="entry name" value="L-FUCOSE-PROTON SYMPORTER"/>
    <property type="match status" value="1"/>
</dbReference>
<reference evidence="4 5" key="1">
    <citation type="submission" date="2020-03" db="EMBL/GenBank/DDBJ databases">
        <title>Genomic Encyclopedia of Type Strains, Phase IV (KMG-IV): sequencing the most valuable type-strain genomes for metagenomic binning, comparative biology and taxonomic classification.</title>
        <authorList>
            <person name="Goeker M."/>
        </authorList>
    </citation>
    <scope>NUCLEOTIDE SEQUENCE [LARGE SCALE GENOMIC DNA]</scope>
    <source>
        <strain evidence="4 5">DSM 19867</strain>
    </source>
</reference>
<evidence type="ECO:0000256" key="2">
    <source>
        <dbReference type="ARBA" id="ARBA00022475"/>
    </source>
</evidence>
<name>A0A846N0Z8_9PROT</name>
<feature type="transmembrane region" description="Helical" evidence="3">
    <location>
        <begin position="166"/>
        <end position="191"/>
    </location>
</feature>
<dbReference type="InterPro" id="IPR050375">
    <property type="entry name" value="MFS_TsgA-like"/>
</dbReference>
<dbReference type="Proteomes" id="UP000570514">
    <property type="component" value="Unassembled WGS sequence"/>
</dbReference>
<feature type="transmembrane region" description="Helical" evidence="3">
    <location>
        <begin position="35"/>
        <end position="55"/>
    </location>
</feature>
<evidence type="ECO:0000313" key="5">
    <source>
        <dbReference type="Proteomes" id="UP000570514"/>
    </source>
</evidence>
<dbReference type="GO" id="GO:0005886">
    <property type="term" value="C:plasma membrane"/>
    <property type="evidence" value="ECO:0007669"/>
    <property type="project" value="UniProtKB-SubCell"/>
</dbReference>
<evidence type="ECO:0000313" key="4">
    <source>
        <dbReference type="EMBL" id="NIK89386.1"/>
    </source>
</evidence>